<dbReference type="Proteomes" id="UP000629596">
    <property type="component" value="Unassembled WGS sequence"/>
</dbReference>
<dbReference type="AlphaFoldDB" id="A0A3D8HAU6"/>
<dbReference type="RefSeq" id="WP_115500670.1">
    <property type="nucleotide sequence ID" value="NZ_JACRTI010000048.1"/>
</dbReference>
<dbReference type="EMBL" id="JACRTI010000048">
    <property type="protein sequence ID" value="MBC8603175.1"/>
    <property type="molecule type" value="Genomic_DNA"/>
</dbReference>
<name>A0A3D8HAU6_9BACT</name>
<dbReference type="EMBL" id="QREV01000048">
    <property type="protein sequence ID" value="RDU48109.1"/>
    <property type="molecule type" value="Genomic_DNA"/>
</dbReference>
<organism evidence="2 3">
    <name type="scientific">Parabacteroides acidifaciens</name>
    <dbReference type="NCBI Taxonomy" id="2290935"/>
    <lineage>
        <taxon>Bacteria</taxon>
        <taxon>Pseudomonadati</taxon>
        <taxon>Bacteroidota</taxon>
        <taxon>Bacteroidia</taxon>
        <taxon>Bacteroidales</taxon>
        <taxon>Tannerellaceae</taxon>
        <taxon>Parabacteroides</taxon>
    </lineage>
</organism>
<evidence type="ECO:0000313" key="3">
    <source>
        <dbReference type="Proteomes" id="UP000256321"/>
    </source>
</evidence>
<accession>A0A3D8HAU6</accession>
<proteinExistence type="predicted"/>
<gene>
    <name evidence="2" type="ORF">DWU89_16200</name>
    <name evidence="1" type="ORF">H8784_15800</name>
</gene>
<reference evidence="1 4" key="2">
    <citation type="submission" date="2020-08" db="EMBL/GenBank/DDBJ databases">
        <title>Genome public.</title>
        <authorList>
            <person name="Liu C."/>
            <person name="Sun Q."/>
        </authorList>
    </citation>
    <scope>NUCLEOTIDE SEQUENCE [LARGE SCALE GENOMIC DNA]</scope>
    <source>
        <strain evidence="1 4">426_9</strain>
    </source>
</reference>
<dbReference type="Proteomes" id="UP000256321">
    <property type="component" value="Unassembled WGS sequence"/>
</dbReference>
<keyword evidence="4" id="KW-1185">Reference proteome</keyword>
<reference evidence="2 3" key="1">
    <citation type="submission" date="2018-07" db="EMBL/GenBank/DDBJ databases">
        <title>Parabacteroides acidifaciens nov. sp., isolated from human feces.</title>
        <authorList>
            <person name="Wang Y.J."/>
        </authorList>
    </citation>
    <scope>NUCLEOTIDE SEQUENCE [LARGE SCALE GENOMIC DNA]</scope>
    <source>
        <strain evidence="2 3">426-9</strain>
    </source>
</reference>
<evidence type="ECO:0000313" key="2">
    <source>
        <dbReference type="EMBL" id="RDU48109.1"/>
    </source>
</evidence>
<evidence type="ECO:0000313" key="1">
    <source>
        <dbReference type="EMBL" id="MBC8603175.1"/>
    </source>
</evidence>
<protein>
    <submittedName>
        <fullName evidence="2">Uncharacterized protein</fullName>
    </submittedName>
</protein>
<comment type="caution">
    <text evidence="2">The sequence shown here is derived from an EMBL/GenBank/DDBJ whole genome shotgun (WGS) entry which is preliminary data.</text>
</comment>
<evidence type="ECO:0000313" key="4">
    <source>
        <dbReference type="Proteomes" id="UP000629596"/>
    </source>
</evidence>
<sequence length="66" mass="7769">MSKGEELKKLLDLSYECSTQMDIIFRNRGMNTPELSKLPDGEREEWLRLYEVFKGISDEICQLINN</sequence>